<comment type="caution">
    <text evidence="1">The sequence shown here is derived from an EMBL/GenBank/DDBJ whole genome shotgun (WGS) entry which is preliminary data.</text>
</comment>
<organism evidence="1">
    <name type="scientific">marine sediment metagenome</name>
    <dbReference type="NCBI Taxonomy" id="412755"/>
    <lineage>
        <taxon>unclassified sequences</taxon>
        <taxon>metagenomes</taxon>
        <taxon>ecological metagenomes</taxon>
    </lineage>
</organism>
<feature type="non-terminal residue" evidence="1">
    <location>
        <position position="1"/>
    </location>
</feature>
<dbReference type="AlphaFoldDB" id="A0A0F9ERC6"/>
<sequence length="59" mass="6178">LSSARASSTGASHIRYAASKDGIIDFSISTTISGGFLNLIITNNESHDITCSATKFQIS</sequence>
<name>A0A0F9ERC6_9ZZZZ</name>
<protein>
    <submittedName>
        <fullName evidence="1">Uncharacterized protein</fullName>
    </submittedName>
</protein>
<dbReference type="EMBL" id="LAZR01033668">
    <property type="protein sequence ID" value="KKL47430.1"/>
    <property type="molecule type" value="Genomic_DNA"/>
</dbReference>
<proteinExistence type="predicted"/>
<accession>A0A0F9ERC6</accession>
<evidence type="ECO:0000313" key="1">
    <source>
        <dbReference type="EMBL" id="KKL47430.1"/>
    </source>
</evidence>
<gene>
    <name evidence="1" type="ORF">LCGC14_2335600</name>
</gene>
<reference evidence="1" key="1">
    <citation type="journal article" date="2015" name="Nature">
        <title>Complex archaea that bridge the gap between prokaryotes and eukaryotes.</title>
        <authorList>
            <person name="Spang A."/>
            <person name="Saw J.H."/>
            <person name="Jorgensen S.L."/>
            <person name="Zaremba-Niedzwiedzka K."/>
            <person name="Martijn J."/>
            <person name="Lind A.E."/>
            <person name="van Eijk R."/>
            <person name="Schleper C."/>
            <person name="Guy L."/>
            <person name="Ettema T.J."/>
        </authorList>
    </citation>
    <scope>NUCLEOTIDE SEQUENCE</scope>
</reference>